<dbReference type="GO" id="GO:0033816">
    <property type="term" value="F:diaminobutyrate acetyltransferase activity"/>
    <property type="evidence" value="ECO:0007669"/>
    <property type="project" value="UniProtKB-EC"/>
</dbReference>
<evidence type="ECO:0000256" key="2">
    <source>
        <dbReference type="ARBA" id="ARBA00004978"/>
    </source>
</evidence>
<evidence type="ECO:0000313" key="12">
    <source>
        <dbReference type="Proteomes" id="UP000066480"/>
    </source>
</evidence>
<dbReference type="Gene3D" id="3.40.630.30">
    <property type="match status" value="1"/>
</dbReference>
<gene>
    <name evidence="9" type="primary">ectA</name>
    <name evidence="11" type="ORF">VV02_20565</name>
</gene>
<organism evidence="11 12">
    <name type="scientific">Luteipulveratus mongoliensis</name>
    <dbReference type="NCBI Taxonomy" id="571913"/>
    <lineage>
        <taxon>Bacteria</taxon>
        <taxon>Bacillati</taxon>
        <taxon>Actinomycetota</taxon>
        <taxon>Actinomycetes</taxon>
        <taxon>Micrococcales</taxon>
        <taxon>Dermacoccaceae</taxon>
        <taxon>Luteipulveratus</taxon>
    </lineage>
</organism>
<evidence type="ECO:0000256" key="5">
    <source>
        <dbReference type="ARBA" id="ARBA00017935"/>
    </source>
</evidence>
<dbReference type="InterPro" id="IPR012772">
    <property type="entry name" value="Ectoine_EctA"/>
</dbReference>
<dbReference type="STRING" id="571913.VV02_20565"/>
<dbReference type="OrthoDB" id="2436196at2"/>
<proteinExistence type="inferred from homology"/>
<keyword evidence="6 9" id="KW-0808">Transferase</keyword>
<dbReference type="PATRIC" id="fig|571913.6.peg.4170"/>
<comment type="function">
    <text evidence="1 9">Catalyzes the acetylation of L-2,4-diaminobutyrate (DABA) to gamma-N-acetyl-alpha,gamma-diaminobutyric acid (ADABA) with acetyl coenzyme A.</text>
</comment>
<keyword evidence="12" id="KW-1185">Reference proteome</keyword>
<evidence type="ECO:0000256" key="8">
    <source>
        <dbReference type="ARBA" id="ARBA00048924"/>
    </source>
</evidence>
<name>A0A0K1JM64_9MICO</name>
<evidence type="ECO:0000256" key="3">
    <source>
        <dbReference type="ARBA" id="ARBA00010712"/>
    </source>
</evidence>
<protein>
    <recommendedName>
        <fullName evidence="5 9">L-2,4-diaminobutyric acid acetyltransferase</fullName>
        <shortName evidence="9">DABA acetyltransferase</shortName>
        <ecNumber evidence="4 9">2.3.1.178</ecNumber>
    </recommendedName>
</protein>
<evidence type="ECO:0000256" key="1">
    <source>
        <dbReference type="ARBA" id="ARBA00003741"/>
    </source>
</evidence>
<dbReference type="EMBL" id="CP011112">
    <property type="protein sequence ID" value="AKU17678.1"/>
    <property type="molecule type" value="Genomic_DNA"/>
</dbReference>
<comment type="catalytic activity">
    <reaction evidence="8 9">
        <text>L-2,4-diaminobutanoate + acetyl-CoA = (2S)-4-acetamido-2-aminobutanoate + CoA + H(+)</text>
        <dbReference type="Rhea" id="RHEA:16901"/>
        <dbReference type="ChEBI" id="CHEBI:15378"/>
        <dbReference type="ChEBI" id="CHEBI:57287"/>
        <dbReference type="ChEBI" id="CHEBI:57288"/>
        <dbReference type="ChEBI" id="CHEBI:58761"/>
        <dbReference type="ChEBI" id="CHEBI:58929"/>
        <dbReference type="EC" id="2.3.1.178"/>
    </reaction>
</comment>
<dbReference type="UniPathway" id="UPA00067">
    <property type="reaction ID" value="UER00122"/>
</dbReference>
<reference evidence="11 12" key="1">
    <citation type="submission" date="2015-03" db="EMBL/GenBank/DDBJ databases">
        <title>Luteipulveratus halotolerans sp. nov., a novel actinobacterium (Dermacoccaceae) from Sarawak, Malaysia.</title>
        <authorList>
            <person name="Juboi H."/>
            <person name="Basik A."/>
            <person name="Shamsul S.S."/>
            <person name="Arnold P."/>
            <person name="Schmitt E.K."/>
            <person name="Sanglier J.-J."/>
            <person name="Yeo T."/>
        </authorList>
    </citation>
    <scope>NUCLEOTIDE SEQUENCE [LARGE SCALE GENOMIC DNA]</scope>
    <source>
        <strain evidence="11 12">MN07-A0370</strain>
    </source>
</reference>
<comment type="similarity">
    <text evidence="3 9">Belongs to the acetyltransferase family. EctA subfamily.</text>
</comment>
<evidence type="ECO:0000256" key="9">
    <source>
        <dbReference type="RuleBase" id="RU365045"/>
    </source>
</evidence>
<dbReference type="Pfam" id="PF00583">
    <property type="entry name" value="Acetyltransf_1"/>
    <property type="match status" value="1"/>
</dbReference>
<feature type="domain" description="N-acetyltransferase" evidence="10">
    <location>
        <begin position="20"/>
        <end position="170"/>
    </location>
</feature>
<dbReference type="CDD" id="cd04301">
    <property type="entry name" value="NAT_SF"/>
    <property type="match status" value="1"/>
</dbReference>
<accession>A0A0K1JM64</accession>
<keyword evidence="7 9" id="KW-0012">Acyltransferase</keyword>
<comment type="pathway">
    <text evidence="2 9">Amine and polyamine biosynthesis; ectoine biosynthesis; L-ectoine from L-aspartate 4-semialdehyde: step 2/3.</text>
</comment>
<dbReference type="SUPFAM" id="SSF55729">
    <property type="entry name" value="Acyl-CoA N-acyltransferases (Nat)"/>
    <property type="match status" value="1"/>
</dbReference>
<dbReference type="KEGG" id="lmoi:VV02_20565"/>
<evidence type="ECO:0000256" key="4">
    <source>
        <dbReference type="ARBA" id="ARBA00012355"/>
    </source>
</evidence>
<dbReference type="NCBIfam" id="TIGR02406">
    <property type="entry name" value="ectoine_EctA"/>
    <property type="match status" value="1"/>
</dbReference>
<evidence type="ECO:0000256" key="7">
    <source>
        <dbReference type="ARBA" id="ARBA00023315"/>
    </source>
</evidence>
<dbReference type="Proteomes" id="UP000066480">
    <property type="component" value="Chromosome"/>
</dbReference>
<dbReference type="GO" id="GO:0019491">
    <property type="term" value="P:ectoine biosynthetic process"/>
    <property type="evidence" value="ECO:0007669"/>
    <property type="project" value="UniProtKB-UniPathway"/>
</dbReference>
<evidence type="ECO:0000313" key="11">
    <source>
        <dbReference type="EMBL" id="AKU17678.1"/>
    </source>
</evidence>
<dbReference type="EC" id="2.3.1.178" evidence="4 9"/>
<evidence type="ECO:0000259" key="10">
    <source>
        <dbReference type="PROSITE" id="PS51186"/>
    </source>
</evidence>
<sequence length="174" mass="18702">MGVSSAILTPIAPSTTSSANDFRPPSLADGGDLWRIASDAGSLDVNSSYAYLLWCRDYASTSVVADVDGEPAGFVTGYTRPESPETLMVWQVAVDDAARGRGLALGMLDALADRVADARWMETTITDDNAASIALFTRFAEGRGASIDRADLFGSQHFPDEHDPERLYRIGPLR</sequence>
<dbReference type="AlphaFoldDB" id="A0A0K1JM64"/>
<dbReference type="InterPro" id="IPR000182">
    <property type="entry name" value="GNAT_dom"/>
</dbReference>
<dbReference type="PROSITE" id="PS51186">
    <property type="entry name" value="GNAT"/>
    <property type="match status" value="1"/>
</dbReference>
<evidence type="ECO:0000256" key="6">
    <source>
        <dbReference type="ARBA" id="ARBA00022679"/>
    </source>
</evidence>
<dbReference type="InterPro" id="IPR016181">
    <property type="entry name" value="Acyl_CoA_acyltransferase"/>
</dbReference>